<evidence type="ECO:0000313" key="1">
    <source>
        <dbReference type="EMBL" id="KAJ8015233.1"/>
    </source>
</evidence>
<sequence length="83" mass="9319">MKLTILLCATLLLTLSVFAMDDEIAPQPREADCDVYKDSQCSREFDPVCGIDGKTYSTECVLCQENKIKHQNVLVKYRGVCEA</sequence>
<gene>
    <name evidence="1" type="ORF">DPEC_G00024010</name>
</gene>
<accession>A0ACC2HIE2</accession>
<comment type="caution">
    <text evidence="1">The sequence shown here is derived from an EMBL/GenBank/DDBJ whole genome shotgun (WGS) entry which is preliminary data.</text>
</comment>
<keyword evidence="2" id="KW-1185">Reference proteome</keyword>
<dbReference type="Proteomes" id="UP001157502">
    <property type="component" value="Chromosome 2"/>
</dbReference>
<evidence type="ECO:0000313" key="2">
    <source>
        <dbReference type="Proteomes" id="UP001157502"/>
    </source>
</evidence>
<protein>
    <submittedName>
        <fullName evidence="1">Uncharacterized protein</fullName>
    </submittedName>
</protein>
<name>A0ACC2HIE2_DALPE</name>
<dbReference type="EMBL" id="CM055729">
    <property type="protein sequence ID" value="KAJ8015233.1"/>
    <property type="molecule type" value="Genomic_DNA"/>
</dbReference>
<organism evidence="1 2">
    <name type="scientific">Dallia pectoralis</name>
    <name type="common">Alaska blackfish</name>
    <dbReference type="NCBI Taxonomy" id="75939"/>
    <lineage>
        <taxon>Eukaryota</taxon>
        <taxon>Metazoa</taxon>
        <taxon>Chordata</taxon>
        <taxon>Craniata</taxon>
        <taxon>Vertebrata</taxon>
        <taxon>Euteleostomi</taxon>
        <taxon>Actinopterygii</taxon>
        <taxon>Neopterygii</taxon>
        <taxon>Teleostei</taxon>
        <taxon>Protacanthopterygii</taxon>
        <taxon>Esociformes</taxon>
        <taxon>Umbridae</taxon>
        <taxon>Dallia</taxon>
    </lineage>
</organism>
<reference evidence="1" key="1">
    <citation type="submission" date="2021-05" db="EMBL/GenBank/DDBJ databases">
        <authorList>
            <person name="Pan Q."/>
            <person name="Jouanno E."/>
            <person name="Zahm M."/>
            <person name="Klopp C."/>
            <person name="Cabau C."/>
            <person name="Louis A."/>
            <person name="Berthelot C."/>
            <person name="Parey E."/>
            <person name="Roest Crollius H."/>
            <person name="Montfort J."/>
            <person name="Robinson-Rechavi M."/>
            <person name="Bouchez O."/>
            <person name="Lampietro C."/>
            <person name="Lopez Roques C."/>
            <person name="Donnadieu C."/>
            <person name="Postlethwait J."/>
            <person name="Bobe J."/>
            <person name="Dillon D."/>
            <person name="Chandos A."/>
            <person name="von Hippel F."/>
            <person name="Guiguen Y."/>
        </authorList>
    </citation>
    <scope>NUCLEOTIDE SEQUENCE</scope>
    <source>
        <strain evidence="1">YG-Jan2019</strain>
    </source>
</reference>
<proteinExistence type="predicted"/>